<dbReference type="AlphaFoldDB" id="A0A414AMD0"/>
<organism evidence="3 4">
    <name type="scientific">Enterocloster bolteae</name>
    <dbReference type="NCBI Taxonomy" id="208479"/>
    <lineage>
        <taxon>Bacteria</taxon>
        <taxon>Bacillati</taxon>
        <taxon>Bacillota</taxon>
        <taxon>Clostridia</taxon>
        <taxon>Lachnospirales</taxon>
        <taxon>Lachnospiraceae</taxon>
        <taxon>Enterocloster</taxon>
    </lineage>
</organism>
<sequence>MVVVSDIVRNGIRKKAAALFLAVSLSLGTAGCGQANNPAETQSPGRIQDPDGTQDTGGIQNPGGIQDTGGIQNPGGIQDSRR</sequence>
<keyword evidence="2" id="KW-0732">Signal</keyword>
<feature type="region of interest" description="Disordered" evidence="1">
    <location>
        <begin position="31"/>
        <end position="82"/>
    </location>
</feature>
<evidence type="ECO:0000313" key="4">
    <source>
        <dbReference type="Proteomes" id="UP000283975"/>
    </source>
</evidence>
<feature type="signal peptide" evidence="2">
    <location>
        <begin position="1"/>
        <end position="35"/>
    </location>
</feature>
<gene>
    <name evidence="3" type="ORF">DW839_25040</name>
</gene>
<evidence type="ECO:0000313" key="3">
    <source>
        <dbReference type="EMBL" id="RHC50798.1"/>
    </source>
</evidence>
<feature type="chain" id="PRO_5019336438" evidence="2">
    <location>
        <begin position="36"/>
        <end position="82"/>
    </location>
</feature>
<name>A0A414AMD0_9FIRM</name>
<protein>
    <submittedName>
        <fullName evidence="3">Peptidase</fullName>
    </submittedName>
</protein>
<comment type="caution">
    <text evidence="3">The sequence shown here is derived from an EMBL/GenBank/DDBJ whole genome shotgun (WGS) entry which is preliminary data.</text>
</comment>
<dbReference type="EMBL" id="QSHZ01000035">
    <property type="protein sequence ID" value="RHC50798.1"/>
    <property type="molecule type" value="Genomic_DNA"/>
</dbReference>
<feature type="compositionally biased region" description="Polar residues" evidence="1">
    <location>
        <begin position="34"/>
        <end position="59"/>
    </location>
</feature>
<evidence type="ECO:0000256" key="1">
    <source>
        <dbReference type="SAM" id="MobiDB-lite"/>
    </source>
</evidence>
<proteinExistence type="predicted"/>
<feature type="non-terminal residue" evidence="3">
    <location>
        <position position="82"/>
    </location>
</feature>
<dbReference type="Proteomes" id="UP000283975">
    <property type="component" value="Unassembled WGS sequence"/>
</dbReference>
<reference evidence="3 4" key="1">
    <citation type="submission" date="2018-08" db="EMBL/GenBank/DDBJ databases">
        <title>A genome reference for cultivated species of the human gut microbiota.</title>
        <authorList>
            <person name="Zou Y."/>
            <person name="Xue W."/>
            <person name="Luo G."/>
        </authorList>
    </citation>
    <scope>NUCLEOTIDE SEQUENCE [LARGE SCALE GENOMIC DNA]</scope>
    <source>
        <strain evidence="3 4">AM35-14</strain>
    </source>
</reference>
<accession>A0A414AMD0</accession>
<evidence type="ECO:0000256" key="2">
    <source>
        <dbReference type="SAM" id="SignalP"/>
    </source>
</evidence>